<feature type="transmembrane region" description="Helical" evidence="9">
    <location>
        <begin position="465"/>
        <end position="485"/>
    </location>
</feature>
<evidence type="ECO:0000256" key="3">
    <source>
        <dbReference type="ARBA" id="ARBA00022692"/>
    </source>
</evidence>
<feature type="transmembrane region" description="Helical" evidence="9">
    <location>
        <begin position="396"/>
        <end position="420"/>
    </location>
</feature>
<dbReference type="RefSeq" id="WP_159481003.1">
    <property type="nucleotide sequence ID" value="NZ_BAAATH010000010.1"/>
</dbReference>
<proteinExistence type="predicted"/>
<protein>
    <submittedName>
        <fullName evidence="10">Membrane protein</fullName>
    </submittedName>
</protein>
<dbReference type="EMBL" id="BLIN01000005">
    <property type="protein sequence ID" value="GFE10076.1"/>
    <property type="molecule type" value="Genomic_DNA"/>
</dbReference>
<gene>
    <name evidence="10" type="ORF">Scani_63440</name>
</gene>
<evidence type="ECO:0000256" key="7">
    <source>
        <dbReference type="ARBA" id="ARBA00023136"/>
    </source>
</evidence>
<feature type="region of interest" description="Disordered" evidence="8">
    <location>
        <begin position="1"/>
        <end position="33"/>
    </location>
</feature>
<keyword evidence="2" id="KW-1003">Cell membrane</keyword>
<dbReference type="GO" id="GO:0015648">
    <property type="term" value="F:lipid-linked peptidoglycan transporter activity"/>
    <property type="evidence" value="ECO:0007669"/>
    <property type="project" value="TreeGrafter"/>
</dbReference>
<feature type="transmembrane region" description="Helical" evidence="9">
    <location>
        <begin position="440"/>
        <end position="458"/>
    </location>
</feature>
<evidence type="ECO:0000256" key="2">
    <source>
        <dbReference type="ARBA" id="ARBA00022475"/>
    </source>
</evidence>
<evidence type="ECO:0000256" key="9">
    <source>
        <dbReference type="SAM" id="Phobius"/>
    </source>
</evidence>
<keyword evidence="3 9" id="KW-0812">Transmembrane</keyword>
<dbReference type="InterPro" id="IPR051050">
    <property type="entry name" value="Lipid_II_flippase_MurJ/MviN"/>
</dbReference>
<evidence type="ECO:0000256" key="1">
    <source>
        <dbReference type="ARBA" id="ARBA00004651"/>
    </source>
</evidence>
<accession>A0A640SIU1</accession>
<evidence type="ECO:0000256" key="4">
    <source>
        <dbReference type="ARBA" id="ARBA00022960"/>
    </source>
</evidence>
<dbReference type="GO" id="GO:0008360">
    <property type="term" value="P:regulation of cell shape"/>
    <property type="evidence" value="ECO:0007669"/>
    <property type="project" value="UniProtKB-KW"/>
</dbReference>
<feature type="transmembrane region" description="Helical" evidence="9">
    <location>
        <begin position="309"/>
        <end position="326"/>
    </location>
</feature>
<evidence type="ECO:0000256" key="5">
    <source>
        <dbReference type="ARBA" id="ARBA00022984"/>
    </source>
</evidence>
<feature type="transmembrane region" description="Helical" evidence="9">
    <location>
        <begin position="241"/>
        <end position="260"/>
    </location>
</feature>
<dbReference type="AlphaFoldDB" id="A0A640SIU1"/>
<dbReference type="PRINTS" id="PR01806">
    <property type="entry name" value="VIRFACTRMVIN"/>
</dbReference>
<comment type="subcellular location">
    <subcellularLocation>
        <location evidence="1">Cell membrane</location>
        <topology evidence="1">Multi-pass membrane protein</topology>
    </subcellularLocation>
</comment>
<dbReference type="PANTHER" id="PTHR47019:SF1">
    <property type="entry name" value="LIPID II FLIPPASE MURJ"/>
    <property type="match status" value="1"/>
</dbReference>
<feature type="transmembrane region" description="Helical" evidence="9">
    <location>
        <begin position="214"/>
        <end position="235"/>
    </location>
</feature>
<dbReference type="Pfam" id="PF03023">
    <property type="entry name" value="MurJ"/>
    <property type="match status" value="1"/>
</dbReference>
<keyword evidence="7 9" id="KW-0472">Membrane</keyword>
<keyword evidence="4" id="KW-0133">Cell shape</keyword>
<reference evidence="10 11" key="1">
    <citation type="submission" date="2019-12" db="EMBL/GenBank/DDBJ databases">
        <title>Whole genome shotgun sequence of Streptomyces caniferus NBRC 15389.</title>
        <authorList>
            <person name="Ichikawa N."/>
            <person name="Kimura A."/>
            <person name="Kitahashi Y."/>
            <person name="Komaki H."/>
            <person name="Tamura T."/>
        </authorList>
    </citation>
    <scope>NUCLEOTIDE SEQUENCE [LARGE SCALE GENOMIC DNA]</scope>
    <source>
        <strain evidence="10 11">NBRC 15389</strain>
    </source>
</reference>
<dbReference type="InterPro" id="IPR004268">
    <property type="entry name" value="MurJ"/>
</dbReference>
<feature type="transmembrane region" description="Helical" evidence="9">
    <location>
        <begin position="525"/>
        <end position="548"/>
    </location>
</feature>
<evidence type="ECO:0000256" key="8">
    <source>
        <dbReference type="SAM" id="MobiDB-lite"/>
    </source>
</evidence>
<feature type="transmembrane region" description="Helical" evidence="9">
    <location>
        <begin position="148"/>
        <end position="171"/>
    </location>
</feature>
<feature type="transmembrane region" description="Helical" evidence="9">
    <location>
        <begin position="38"/>
        <end position="59"/>
    </location>
</feature>
<dbReference type="GO" id="GO:0034204">
    <property type="term" value="P:lipid translocation"/>
    <property type="evidence" value="ECO:0007669"/>
    <property type="project" value="TreeGrafter"/>
</dbReference>
<dbReference type="GO" id="GO:0005886">
    <property type="term" value="C:plasma membrane"/>
    <property type="evidence" value="ECO:0007669"/>
    <property type="project" value="UniProtKB-SubCell"/>
</dbReference>
<keyword evidence="5" id="KW-0573">Peptidoglycan synthesis</keyword>
<feature type="transmembrane region" description="Helical" evidence="9">
    <location>
        <begin position="177"/>
        <end position="202"/>
    </location>
</feature>
<organism evidence="10 11">
    <name type="scientific">Streptomyces caniferus</name>
    <dbReference type="NCBI Taxonomy" id="285557"/>
    <lineage>
        <taxon>Bacteria</taxon>
        <taxon>Bacillati</taxon>
        <taxon>Actinomycetota</taxon>
        <taxon>Actinomycetes</taxon>
        <taxon>Kitasatosporales</taxon>
        <taxon>Streptomycetaceae</taxon>
        <taxon>Streptomyces</taxon>
    </lineage>
</organism>
<sequence>MRARGAGALPDQDPAAVRRECAPDCPGRPGTPAPPGRFLARAAAVTALLTAAGSLCGLLRDQMLAQLFGAGRDTDAFLVAWTVPETAATLLIEDAMALLLIPAFGHALAARAAAADEARTWPADDARAWPADARDPVRTLLAATLPRLLGALACGSALLALGAPVVVRLLAPGLPDPAPAVACTRLTALTVLTFGTAGYLGAALRAHRSFAAPAAIYVAYNAGILGTTLALHSAWGVRAAAAGVAFGGVLMVLVQLPACVRQLPLHVRQLPTGVRQLPGHVWQLPGCVRRLPGRDGRLRRAIRPRTSRPPLLGLGLLAPVVCFTLSRQSQVLVERFLGSSLPAGALSHLNYAQKVAQLPMVLSLMLCTVTFPVVARAVADGETARAGRRVERDLTLAGLVVLLGGAYVGACAPQIVALLFQRGAFTAADTAATASVLRVYALGLFGHSLVGALIRPFFAAARPTWYPAAAMAGGLLITVVAGAYAVRWWGAHGIVAANAAGITVTALLLLHGLGARVPALDLRRVAAGLGRLVLAAAVAGAVGGPLAATVAAPLPGAAAGALLVPAVFAGTALAVRAPEARQLLLAVRAFEVRRLLLAVKGKLAHVR</sequence>
<dbReference type="Proteomes" id="UP000435837">
    <property type="component" value="Unassembled WGS sequence"/>
</dbReference>
<name>A0A640SIU1_9ACTN</name>
<keyword evidence="6 9" id="KW-1133">Transmembrane helix</keyword>
<feature type="transmembrane region" description="Helical" evidence="9">
    <location>
        <begin position="356"/>
        <end position="375"/>
    </location>
</feature>
<comment type="caution">
    <text evidence="10">The sequence shown here is derived from an EMBL/GenBank/DDBJ whole genome shotgun (WGS) entry which is preliminary data.</text>
</comment>
<evidence type="ECO:0000313" key="10">
    <source>
        <dbReference type="EMBL" id="GFE10076.1"/>
    </source>
</evidence>
<feature type="transmembrane region" description="Helical" evidence="9">
    <location>
        <begin position="554"/>
        <end position="575"/>
    </location>
</feature>
<feature type="transmembrane region" description="Helical" evidence="9">
    <location>
        <begin position="491"/>
        <end position="513"/>
    </location>
</feature>
<dbReference type="OrthoDB" id="3695748at2"/>
<dbReference type="PANTHER" id="PTHR47019">
    <property type="entry name" value="LIPID II FLIPPASE MURJ"/>
    <property type="match status" value="1"/>
</dbReference>
<evidence type="ECO:0000256" key="6">
    <source>
        <dbReference type="ARBA" id="ARBA00022989"/>
    </source>
</evidence>
<dbReference type="GO" id="GO:0009252">
    <property type="term" value="P:peptidoglycan biosynthetic process"/>
    <property type="evidence" value="ECO:0007669"/>
    <property type="project" value="UniProtKB-KW"/>
</dbReference>
<evidence type="ECO:0000313" key="11">
    <source>
        <dbReference type="Proteomes" id="UP000435837"/>
    </source>
</evidence>